<sequence>MRIFTKKSFEFKNADGEAVVTRPLDFAEVPDWVTLDPIFVWGKKDGDITVTETAKEEGAAEKAAEDTDADAKAKAAANKGK</sequence>
<dbReference type="Proteomes" id="UP000049855">
    <property type="component" value="Unassembled WGS sequence"/>
</dbReference>
<protein>
    <submittedName>
        <fullName evidence="2">Uncharacterized protein</fullName>
    </submittedName>
</protein>
<evidence type="ECO:0000313" key="2">
    <source>
        <dbReference type="EMBL" id="CQR71675.1"/>
    </source>
</evidence>
<feature type="compositionally biased region" description="Basic and acidic residues" evidence="1">
    <location>
        <begin position="55"/>
        <end position="73"/>
    </location>
</feature>
<name>A0A0U1KWN5_9FIRM</name>
<keyword evidence="3" id="KW-1185">Reference proteome</keyword>
<gene>
    <name evidence="2" type="ORF">SpAn4DRAFT_3541</name>
</gene>
<evidence type="ECO:0000256" key="1">
    <source>
        <dbReference type="SAM" id="MobiDB-lite"/>
    </source>
</evidence>
<evidence type="ECO:0000313" key="3">
    <source>
        <dbReference type="Proteomes" id="UP000049855"/>
    </source>
</evidence>
<accession>A0A0U1KWN5</accession>
<proteinExistence type="predicted"/>
<dbReference type="EMBL" id="CTRP01000005">
    <property type="protein sequence ID" value="CQR71675.1"/>
    <property type="molecule type" value="Genomic_DNA"/>
</dbReference>
<dbReference type="RefSeq" id="WP_021168761.1">
    <property type="nucleotide sequence ID" value="NZ_CTRP01000005.1"/>
</dbReference>
<organism evidence="2 3">
    <name type="scientific">Sporomusa ovata</name>
    <dbReference type="NCBI Taxonomy" id="2378"/>
    <lineage>
        <taxon>Bacteria</taxon>
        <taxon>Bacillati</taxon>
        <taxon>Bacillota</taxon>
        <taxon>Negativicutes</taxon>
        <taxon>Selenomonadales</taxon>
        <taxon>Sporomusaceae</taxon>
        <taxon>Sporomusa</taxon>
    </lineage>
</organism>
<dbReference type="AlphaFoldDB" id="A0A0U1KWN5"/>
<feature type="region of interest" description="Disordered" evidence="1">
    <location>
        <begin position="55"/>
        <end position="81"/>
    </location>
</feature>
<reference evidence="3" key="1">
    <citation type="submission" date="2015-03" db="EMBL/GenBank/DDBJ databases">
        <authorList>
            <person name="Nijsse Bart"/>
        </authorList>
    </citation>
    <scope>NUCLEOTIDE SEQUENCE [LARGE SCALE GENOMIC DNA]</scope>
</reference>